<dbReference type="Pfam" id="PF13439">
    <property type="entry name" value="Glyco_transf_4"/>
    <property type="match status" value="1"/>
</dbReference>
<dbReference type="AlphaFoldDB" id="A0A0G0T336"/>
<dbReference type="Gene3D" id="3.40.50.2000">
    <property type="entry name" value="Glycogen Phosphorylase B"/>
    <property type="match status" value="2"/>
</dbReference>
<dbReference type="InterPro" id="IPR028098">
    <property type="entry name" value="Glyco_trans_4-like_N"/>
</dbReference>
<comment type="caution">
    <text evidence="3">The sequence shown here is derived from an EMBL/GenBank/DDBJ whole genome shotgun (WGS) entry which is preliminary data.</text>
</comment>
<dbReference type="PANTHER" id="PTHR12526:SF630">
    <property type="entry name" value="GLYCOSYLTRANSFERASE"/>
    <property type="match status" value="1"/>
</dbReference>
<protein>
    <submittedName>
        <fullName evidence="3">Glycosyl transferase, group 1</fullName>
    </submittedName>
</protein>
<name>A0A0G0T336_9BACT</name>
<gene>
    <name evidence="3" type="ORF">UT64_C0039G0006</name>
</gene>
<feature type="domain" description="Glycosyltransferase subfamily 4-like N-terminal" evidence="2">
    <location>
        <begin position="13"/>
        <end position="183"/>
    </location>
</feature>
<feature type="domain" description="Glycosyl transferase family 1" evidence="1">
    <location>
        <begin position="206"/>
        <end position="372"/>
    </location>
</feature>
<evidence type="ECO:0000259" key="1">
    <source>
        <dbReference type="Pfam" id="PF00534"/>
    </source>
</evidence>
<dbReference type="EMBL" id="LBXO01000039">
    <property type="protein sequence ID" value="KKR32227.1"/>
    <property type="molecule type" value="Genomic_DNA"/>
</dbReference>
<dbReference type="InterPro" id="IPR001296">
    <property type="entry name" value="Glyco_trans_1"/>
</dbReference>
<proteinExistence type="predicted"/>
<dbReference type="Proteomes" id="UP000034137">
    <property type="component" value="Unassembled WGS sequence"/>
</dbReference>
<dbReference type="PANTHER" id="PTHR12526">
    <property type="entry name" value="GLYCOSYLTRANSFERASE"/>
    <property type="match status" value="1"/>
</dbReference>
<dbReference type="SUPFAM" id="SSF53756">
    <property type="entry name" value="UDP-Glycosyltransferase/glycogen phosphorylase"/>
    <property type="match status" value="1"/>
</dbReference>
<dbReference type="Pfam" id="PF00534">
    <property type="entry name" value="Glycos_transf_1"/>
    <property type="match status" value="1"/>
</dbReference>
<evidence type="ECO:0000313" key="3">
    <source>
        <dbReference type="EMBL" id="KKR32227.1"/>
    </source>
</evidence>
<reference evidence="3 4" key="1">
    <citation type="journal article" date="2015" name="Nature">
        <title>rRNA introns, odd ribosomes, and small enigmatic genomes across a large radiation of phyla.</title>
        <authorList>
            <person name="Brown C.T."/>
            <person name="Hug L.A."/>
            <person name="Thomas B.C."/>
            <person name="Sharon I."/>
            <person name="Castelle C.J."/>
            <person name="Singh A."/>
            <person name="Wilkins M.J."/>
            <person name="Williams K.H."/>
            <person name="Banfield J.F."/>
        </authorList>
    </citation>
    <scope>NUCLEOTIDE SEQUENCE [LARGE SCALE GENOMIC DNA]</scope>
</reference>
<evidence type="ECO:0000313" key="4">
    <source>
        <dbReference type="Proteomes" id="UP000034137"/>
    </source>
</evidence>
<organism evidence="3 4">
    <name type="scientific">Candidatus Falkowbacteria bacterium GW2011_GWF2_39_8</name>
    <dbReference type="NCBI Taxonomy" id="1618642"/>
    <lineage>
        <taxon>Bacteria</taxon>
        <taxon>Candidatus Falkowiibacteriota</taxon>
    </lineage>
</organism>
<accession>A0A0G0T336</accession>
<dbReference type="GO" id="GO:0016757">
    <property type="term" value="F:glycosyltransferase activity"/>
    <property type="evidence" value="ECO:0007669"/>
    <property type="project" value="InterPro"/>
</dbReference>
<sequence>MKKILYLVTESKFGGAQRYIVDLAVNLKNEYEITVAFGQKKGHNELIEFLEEAGIRYFIIPHFQREICLFYDLFAFFKIRNIIKEIGPDIIHLSTSKASILGSLAAKSLYKKHPAKIIYSVHGWVFNKPVGFFKNKFYHFAEKRTAKYKDRIICPNKIDYFEAKKQLKIDDKKLKLIYNGIDLVHAKYLTKSEAKDALFSVIENAKVPEEKTILIGSVGNLYPNKGFLSLIKALHYLIIDYGYNITAVIIGEGPQRQELEERIIKFHPMDYNAMDGEVGNKILLPGRINNAARLLPAFDFYVNTSLKEGFPYTILEAMGAGVPVIAAKTGGIPDMITDGVNGILIDPKNSKNLAKIISDLIKNPEGAQKLVDHALHDVSHLFNFNKMLEETRKVYEE</sequence>
<evidence type="ECO:0000259" key="2">
    <source>
        <dbReference type="Pfam" id="PF13439"/>
    </source>
</evidence>
<keyword evidence="3" id="KW-0808">Transferase</keyword>